<reference evidence="2" key="2">
    <citation type="journal article" date="2021" name="Genome Biol. Evol.">
        <title>Developing a high-quality reference genome for a parasitic bivalve with doubly uniparental inheritance (Bivalvia: Unionida).</title>
        <authorList>
            <person name="Smith C.H."/>
        </authorList>
    </citation>
    <scope>NUCLEOTIDE SEQUENCE</scope>
    <source>
        <strain evidence="2">CHS0354</strain>
        <tissue evidence="2">Mantle</tissue>
    </source>
</reference>
<keyword evidence="3" id="KW-1185">Reference proteome</keyword>
<reference evidence="2" key="3">
    <citation type="submission" date="2023-05" db="EMBL/GenBank/DDBJ databases">
        <authorList>
            <person name="Smith C.H."/>
        </authorList>
    </citation>
    <scope>NUCLEOTIDE SEQUENCE</scope>
    <source>
        <strain evidence="2">CHS0354</strain>
        <tissue evidence="2">Mantle</tissue>
    </source>
</reference>
<dbReference type="Proteomes" id="UP001195483">
    <property type="component" value="Unassembled WGS sequence"/>
</dbReference>
<evidence type="ECO:0000313" key="3">
    <source>
        <dbReference type="Proteomes" id="UP001195483"/>
    </source>
</evidence>
<name>A0AAE0THD2_9BIVA</name>
<feature type="signal peptide" evidence="1">
    <location>
        <begin position="1"/>
        <end position="21"/>
    </location>
</feature>
<dbReference type="EMBL" id="JAEAOA010001024">
    <property type="protein sequence ID" value="KAK3610431.1"/>
    <property type="molecule type" value="Genomic_DNA"/>
</dbReference>
<sequence length="150" mass="16204">MVSKNTLSLGVLLCCIIVIKGQFNPFDFVFGGPFRPPNNDFQRIFDNVFNSIQNAPINTYDLTPGERRVINEGNTRGIAFRSPDGQSSGFSFTTGSGGGNGGGFVATSDGSRPAGGMVFSRSGRPTEIFTTGQHGGSFTNDFNQFFHHFF</sequence>
<dbReference type="AlphaFoldDB" id="A0AAE0THD2"/>
<evidence type="ECO:0000256" key="1">
    <source>
        <dbReference type="SAM" id="SignalP"/>
    </source>
</evidence>
<keyword evidence="1" id="KW-0732">Signal</keyword>
<gene>
    <name evidence="2" type="ORF">CHS0354_016608</name>
</gene>
<accession>A0AAE0THD2</accession>
<organism evidence="2 3">
    <name type="scientific">Potamilus streckersoni</name>
    <dbReference type="NCBI Taxonomy" id="2493646"/>
    <lineage>
        <taxon>Eukaryota</taxon>
        <taxon>Metazoa</taxon>
        <taxon>Spiralia</taxon>
        <taxon>Lophotrochozoa</taxon>
        <taxon>Mollusca</taxon>
        <taxon>Bivalvia</taxon>
        <taxon>Autobranchia</taxon>
        <taxon>Heteroconchia</taxon>
        <taxon>Palaeoheterodonta</taxon>
        <taxon>Unionida</taxon>
        <taxon>Unionoidea</taxon>
        <taxon>Unionidae</taxon>
        <taxon>Ambleminae</taxon>
        <taxon>Lampsilini</taxon>
        <taxon>Potamilus</taxon>
    </lineage>
</organism>
<proteinExistence type="predicted"/>
<evidence type="ECO:0000313" key="2">
    <source>
        <dbReference type="EMBL" id="KAK3610431.1"/>
    </source>
</evidence>
<feature type="chain" id="PRO_5042036987" evidence="1">
    <location>
        <begin position="22"/>
        <end position="150"/>
    </location>
</feature>
<comment type="caution">
    <text evidence="2">The sequence shown here is derived from an EMBL/GenBank/DDBJ whole genome shotgun (WGS) entry which is preliminary data.</text>
</comment>
<protein>
    <submittedName>
        <fullName evidence="2">Uncharacterized protein</fullName>
    </submittedName>
</protein>
<reference evidence="2" key="1">
    <citation type="journal article" date="2021" name="Genome Biol. Evol.">
        <title>A High-Quality Reference Genome for a Parasitic Bivalve with Doubly Uniparental Inheritance (Bivalvia: Unionida).</title>
        <authorList>
            <person name="Smith C.H."/>
        </authorList>
    </citation>
    <scope>NUCLEOTIDE SEQUENCE</scope>
    <source>
        <strain evidence="2">CHS0354</strain>
    </source>
</reference>